<dbReference type="Proteomes" id="UP000053398">
    <property type="component" value="Unassembled WGS sequence"/>
</dbReference>
<proteinExistence type="predicted"/>
<organism evidence="2 3">
    <name type="scientific">Streptomyces corchorusii</name>
    <name type="common">Streptomyces chibaensis</name>
    <dbReference type="NCBI Taxonomy" id="1903"/>
    <lineage>
        <taxon>Bacteria</taxon>
        <taxon>Bacillati</taxon>
        <taxon>Actinomycetota</taxon>
        <taxon>Actinomycetes</taxon>
        <taxon>Kitasatosporales</taxon>
        <taxon>Streptomycetaceae</taxon>
        <taxon>Streptomyces</taxon>
    </lineage>
</organism>
<feature type="region of interest" description="Disordered" evidence="1">
    <location>
        <begin position="1"/>
        <end position="35"/>
    </location>
</feature>
<evidence type="ECO:0000256" key="1">
    <source>
        <dbReference type="SAM" id="MobiDB-lite"/>
    </source>
</evidence>
<accession>A0A101PY31</accession>
<reference evidence="2 3" key="1">
    <citation type="submission" date="2015-10" db="EMBL/GenBank/DDBJ databases">
        <title>Draft genome sequence of Streptomyces corchorusii DSM 40340, type strain for the species Streptomyces corchorusii.</title>
        <authorList>
            <person name="Ruckert C."/>
            <person name="Winkler A."/>
            <person name="Kalinowski J."/>
            <person name="Kampfer P."/>
            <person name="Glaeser S."/>
        </authorList>
    </citation>
    <scope>NUCLEOTIDE SEQUENCE [LARGE SCALE GENOMIC DNA]</scope>
    <source>
        <strain evidence="2 3">DSM 40340</strain>
    </source>
</reference>
<evidence type="ECO:0000313" key="2">
    <source>
        <dbReference type="EMBL" id="KUN19578.1"/>
    </source>
</evidence>
<comment type="caution">
    <text evidence="2">The sequence shown here is derived from an EMBL/GenBank/DDBJ whole genome shotgun (WGS) entry which is preliminary data.</text>
</comment>
<gene>
    <name evidence="2" type="ORF">AQJ11_30665</name>
</gene>
<evidence type="ECO:0000313" key="3">
    <source>
        <dbReference type="Proteomes" id="UP000053398"/>
    </source>
</evidence>
<name>A0A101PY31_STRCK</name>
<dbReference type="EMBL" id="LMWP01000037">
    <property type="protein sequence ID" value="KUN19578.1"/>
    <property type="molecule type" value="Genomic_DNA"/>
</dbReference>
<feature type="compositionally biased region" description="Low complexity" evidence="1">
    <location>
        <begin position="18"/>
        <end position="30"/>
    </location>
</feature>
<protein>
    <submittedName>
        <fullName evidence="2">Uncharacterized protein</fullName>
    </submittedName>
</protein>
<dbReference type="AlphaFoldDB" id="A0A101PY31"/>
<keyword evidence="3" id="KW-1185">Reference proteome</keyword>
<sequence>MSTGTHAPGRGRLQTGGASAAARATALPRSRSGRHLVAEQGQVLDGGEATWPRHLNPGISTRWIGSAHSSWETTFGSVTWPALTRLQPSVHHSVRPASPTFVTPARK</sequence>